<proteinExistence type="predicted"/>
<sequence length="192" mass="22062">MIIDPSGIEPVTRMRVGITFMRMTAAPAYPRFLLPVGWMLEHGVHPSIADYRFLQDRVGRSCCWWMRQAASDDMLGRILAQRGTAIGLLREYSVVRGFYELDRRNPEDVNLCYFGLFPQAIGRGVGRAFLDGVLREAWRGHTRQVRVNTSTADHPRARQLYLQAGFRPVRQVEEEWNVPDRLGLDIPAHLRV</sequence>
<reference evidence="1 2" key="1">
    <citation type="submission" date="2021-03" db="EMBL/GenBank/DDBJ databases">
        <title>The complete genome sequence of Acetobacter suratthaniensis TBRC 1719.</title>
        <authorList>
            <person name="Charoenyingcharoen P."/>
            <person name="Yukphan P."/>
        </authorList>
    </citation>
    <scope>NUCLEOTIDE SEQUENCE [LARGE SCALE GENOMIC DNA]</scope>
    <source>
        <strain evidence="1 2">TBRC 1719</strain>
    </source>
</reference>
<dbReference type="EMBL" id="JAFVMG010000001">
    <property type="protein sequence ID" value="MBO1327258.1"/>
    <property type="molecule type" value="Genomic_DNA"/>
</dbReference>
<organism evidence="1 2">
    <name type="scientific">Acetobacter suratthaniensis</name>
    <dbReference type="NCBI Taxonomy" id="1502841"/>
    <lineage>
        <taxon>Bacteria</taxon>
        <taxon>Pseudomonadati</taxon>
        <taxon>Pseudomonadota</taxon>
        <taxon>Alphaproteobacteria</taxon>
        <taxon>Acetobacterales</taxon>
        <taxon>Acetobacteraceae</taxon>
        <taxon>Acetobacter</taxon>
    </lineage>
</organism>
<accession>A0ABS3LI33</accession>
<evidence type="ECO:0000313" key="2">
    <source>
        <dbReference type="Proteomes" id="UP000664399"/>
    </source>
</evidence>
<protein>
    <submittedName>
        <fullName evidence="1">GNAT family N-acetyltransferase</fullName>
    </submittedName>
</protein>
<comment type="caution">
    <text evidence="1">The sequence shown here is derived from an EMBL/GenBank/DDBJ whole genome shotgun (WGS) entry which is preliminary data.</text>
</comment>
<dbReference type="RefSeq" id="WP_207852228.1">
    <property type="nucleotide sequence ID" value="NZ_JAFVMG010000001.1"/>
</dbReference>
<evidence type="ECO:0000313" key="1">
    <source>
        <dbReference type="EMBL" id="MBO1327258.1"/>
    </source>
</evidence>
<dbReference type="Gene3D" id="3.40.630.30">
    <property type="match status" value="1"/>
</dbReference>
<keyword evidence="2" id="KW-1185">Reference proteome</keyword>
<dbReference type="InterPro" id="IPR016181">
    <property type="entry name" value="Acyl_CoA_acyltransferase"/>
</dbReference>
<gene>
    <name evidence="1" type="ORF">J2D75_02045</name>
</gene>
<dbReference type="Proteomes" id="UP000664399">
    <property type="component" value="Unassembled WGS sequence"/>
</dbReference>
<dbReference type="SUPFAM" id="SSF55729">
    <property type="entry name" value="Acyl-CoA N-acyltransferases (Nat)"/>
    <property type="match status" value="1"/>
</dbReference>
<name>A0ABS3LI33_9PROT</name>